<feature type="signal peptide" evidence="3">
    <location>
        <begin position="1"/>
        <end position="21"/>
    </location>
</feature>
<comment type="similarity">
    <text evidence="1">Belongs to the sulfatase family.</text>
</comment>
<dbReference type="InterPro" id="IPR017850">
    <property type="entry name" value="Alkaline_phosphatase_core_sf"/>
</dbReference>
<evidence type="ECO:0000256" key="2">
    <source>
        <dbReference type="ARBA" id="ARBA00022801"/>
    </source>
</evidence>
<sequence length="451" mass="50025">MMKLITIFTVLLLTITTATRADSPNVILVMSDDQGWTQTGYYGHPIADTPNLDDMANSGLRMDRFYAGAPFCVPTRATVLTGRTNARTGVLPSGAINKQEKILATAFKEAGYATGHFGKWHLSGAEDRRDTAVPASNPYNPGEYGFDYWLSKSIQFNLDPILSRNGVIEQFKGDGSEVIVDEALKFITEQSKKNKPFFVLVWYSTPHRDFEASQKDVAPYLDRTDESSALQLGELAAMDRSLGTLRQGLRDLDIDKNTLVWFTSDNGGLPDITYREDLPGVHPDTTGHLRGFKKDLYEGGIRVPTIVEWPGTIEHRVSHYPSSTIDMFLTLIDIAGLSPDSINAVNDGVSLEPVFKNEEPSRRDKPMGFRANAGRAWLDNDWKLVRNYTSGEDGPYELYNVVGDPSESNNLIDQRPDVAASMLAELEAWNASIEKSIAGLDYLETDSPEEP</sequence>
<evidence type="ECO:0000259" key="4">
    <source>
        <dbReference type="Pfam" id="PF00884"/>
    </source>
</evidence>
<evidence type="ECO:0000256" key="1">
    <source>
        <dbReference type="ARBA" id="ARBA00008779"/>
    </source>
</evidence>
<dbReference type="InterPro" id="IPR050738">
    <property type="entry name" value="Sulfatase"/>
</dbReference>
<evidence type="ECO:0000256" key="3">
    <source>
        <dbReference type="SAM" id="SignalP"/>
    </source>
</evidence>
<gene>
    <name evidence="5" type="ORF">EVA68_07940</name>
</gene>
<comment type="caution">
    <text evidence="5">The sequence shown here is derived from an EMBL/GenBank/DDBJ whole genome shotgun (WGS) entry which is preliminary data.</text>
</comment>
<dbReference type="PANTHER" id="PTHR42693">
    <property type="entry name" value="ARYLSULFATASE FAMILY MEMBER"/>
    <property type="match status" value="1"/>
</dbReference>
<name>A0A520RXR3_9GAMM</name>
<dbReference type="AlphaFoldDB" id="A0A520RXR3"/>
<dbReference type="Gene3D" id="3.30.1120.10">
    <property type="match status" value="1"/>
</dbReference>
<accession>A0A520RXR3</accession>
<feature type="chain" id="PRO_5022155342" evidence="3">
    <location>
        <begin position="22"/>
        <end position="451"/>
    </location>
</feature>
<dbReference type="InterPro" id="IPR000917">
    <property type="entry name" value="Sulfatase_N"/>
</dbReference>
<keyword evidence="2" id="KW-0378">Hydrolase</keyword>
<reference evidence="5 6" key="1">
    <citation type="submission" date="2019-02" db="EMBL/GenBank/DDBJ databases">
        <title>Prokaryotic population dynamics and viral predation in marine succession experiment using metagenomics: the confinement effect.</title>
        <authorList>
            <person name="Haro-Moreno J.M."/>
            <person name="Rodriguez-Valera F."/>
            <person name="Lopez-Perez M."/>
        </authorList>
    </citation>
    <scope>NUCLEOTIDE SEQUENCE [LARGE SCALE GENOMIC DNA]</scope>
    <source>
        <strain evidence="5">MED-G157</strain>
    </source>
</reference>
<protein>
    <submittedName>
        <fullName evidence="5">N-acetylgalactosamine 6-sulfate sulfatase</fullName>
    </submittedName>
</protein>
<dbReference type="GO" id="GO:0004065">
    <property type="term" value="F:arylsulfatase activity"/>
    <property type="evidence" value="ECO:0007669"/>
    <property type="project" value="TreeGrafter"/>
</dbReference>
<proteinExistence type="inferred from homology"/>
<evidence type="ECO:0000313" key="5">
    <source>
        <dbReference type="EMBL" id="RZO75023.1"/>
    </source>
</evidence>
<dbReference type="Pfam" id="PF00884">
    <property type="entry name" value="Sulfatase"/>
    <property type="match status" value="1"/>
</dbReference>
<dbReference type="Proteomes" id="UP000316199">
    <property type="component" value="Unassembled WGS sequence"/>
</dbReference>
<dbReference type="Gene3D" id="3.40.720.10">
    <property type="entry name" value="Alkaline Phosphatase, subunit A"/>
    <property type="match status" value="1"/>
</dbReference>
<keyword evidence="3" id="KW-0732">Signal</keyword>
<organism evidence="5 6">
    <name type="scientific">OM182 bacterium</name>
    <dbReference type="NCBI Taxonomy" id="2510334"/>
    <lineage>
        <taxon>Bacteria</taxon>
        <taxon>Pseudomonadati</taxon>
        <taxon>Pseudomonadota</taxon>
        <taxon>Gammaproteobacteria</taxon>
        <taxon>OMG group</taxon>
        <taxon>OM182 clade</taxon>
    </lineage>
</organism>
<dbReference type="EMBL" id="SHAG01000051">
    <property type="protein sequence ID" value="RZO75023.1"/>
    <property type="molecule type" value="Genomic_DNA"/>
</dbReference>
<feature type="domain" description="Sulfatase N-terminal" evidence="4">
    <location>
        <begin position="24"/>
        <end position="336"/>
    </location>
</feature>
<dbReference type="PANTHER" id="PTHR42693:SF53">
    <property type="entry name" value="ENDO-4-O-SULFATASE"/>
    <property type="match status" value="1"/>
</dbReference>
<evidence type="ECO:0000313" key="6">
    <source>
        <dbReference type="Proteomes" id="UP000316199"/>
    </source>
</evidence>
<dbReference type="SUPFAM" id="SSF53649">
    <property type="entry name" value="Alkaline phosphatase-like"/>
    <property type="match status" value="1"/>
</dbReference>